<dbReference type="Proteomes" id="UP000005266">
    <property type="component" value="Segment"/>
</dbReference>
<dbReference type="RefSeq" id="YP_006489214.1">
    <property type="nucleotide sequence ID" value="NC_018088.1"/>
</dbReference>
<evidence type="ECO:0000313" key="2">
    <source>
        <dbReference type="Proteomes" id="UP000005266"/>
    </source>
</evidence>
<gene>
    <name evidence="1" type="ORF">COPG_00028</name>
</gene>
<dbReference type="KEGG" id="vg:13165445"/>
<evidence type="ECO:0000313" key="1">
    <source>
        <dbReference type="EMBL" id="AFK66624.1"/>
    </source>
</evidence>
<reference evidence="1 2" key="1">
    <citation type="journal article" date="2013" name="Extremophiles">
        <title>Genomic analysis of cold-active Colwelliaphage 9A and psychrophilic phage-host interactions.</title>
        <authorList>
            <person name="Colangelo-Lillis J.R."/>
            <person name="Deming J.W."/>
        </authorList>
    </citation>
    <scope>NUCLEOTIDE SEQUENCE [LARGE SCALE GENOMIC DNA]</scope>
    <source>
        <strain evidence="1">9A</strain>
    </source>
</reference>
<dbReference type="EMBL" id="HQ317390">
    <property type="protein sequence ID" value="AFK66624.1"/>
    <property type="molecule type" value="Genomic_DNA"/>
</dbReference>
<name>I3UMA9_9CAUD</name>
<proteinExistence type="predicted"/>
<keyword evidence="2" id="KW-1185">Reference proteome</keyword>
<accession>I3UMA9</accession>
<dbReference type="GeneID" id="13165445"/>
<sequence>MDITQVINRSVERLRRTLLIEDKYSTVTLKKTPIQQIQNVPMSQPLADLEVFKDGKKHLFHIFHSGLGGGITTVPVFQGSKI</sequence>
<organism evidence="1 2">
    <name type="scientific">Colwellia phage 9A</name>
    <dbReference type="NCBI Taxonomy" id="765765"/>
    <lineage>
        <taxon>Viruses</taxon>
        <taxon>Duplodnaviria</taxon>
        <taxon>Heunggongvirae</taxon>
        <taxon>Uroviricota</taxon>
        <taxon>Caudoviricetes</taxon>
        <taxon>Franklinbayvirus</taxon>
        <taxon>Franklinbayvirus fv9A</taxon>
    </lineage>
</organism>
<protein>
    <submittedName>
        <fullName evidence="1">Uncharacterized protein</fullName>
    </submittedName>
</protein>